<dbReference type="SUPFAM" id="SSF52540">
    <property type="entry name" value="P-loop containing nucleoside triphosphate hydrolases"/>
    <property type="match status" value="1"/>
</dbReference>
<dbReference type="Gene3D" id="3.40.50.300">
    <property type="entry name" value="P-loop containing nucleotide triphosphate hydrolases"/>
    <property type="match status" value="1"/>
</dbReference>
<organism evidence="2 3">
    <name type="scientific">Paramagnetospirillum magnetotacticum MS-1</name>
    <dbReference type="NCBI Taxonomy" id="272627"/>
    <lineage>
        <taxon>Bacteria</taxon>
        <taxon>Pseudomonadati</taxon>
        <taxon>Pseudomonadota</taxon>
        <taxon>Alphaproteobacteria</taxon>
        <taxon>Rhodospirillales</taxon>
        <taxon>Magnetospirillaceae</taxon>
        <taxon>Paramagnetospirillum</taxon>
    </lineage>
</organism>
<dbReference type="SMART" id="SM00382">
    <property type="entry name" value="AAA"/>
    <property type="match status" value="1"/>
</dbReference>
<evidence type="ECO:0000259" key="1">
    <source>
        <dbReference type="SMART" id="SM00382"/>
    </source>
</evidence>
<evidence type="ECO:0000313" key="3">
    <source>
        <dbReference type="Proteomes" id="UP000031971"/>
    </source>
</evidence>
<dbReference type="Proteomes" id="UP000031971">
    <property type="component" value="Unassembled WGS sequence"/>
</dbReference>
<accession>A0A0C2YLA7</accession>
<dbReference type="EMBL" id="JXSL01000009">
    <property type="protein sequence ID" value="KIM00560.1"/>
    <property type="molecule type" value="Genomic_DNA"/>
</dbReference>
<dbReference type="InterPro" id="IPR027417">
    <property type="entry name" value="P-loop_NTPase"/>
</dbReference>
<dbReference type="STRING" id="272627.CCC_03162"/>
<reference evidence="2 3" key="1">
    <citation type="submission" date="2015-01" db="EMBL/GenBank/DDBJ databases">
        <title>Genome Sequence of Magnetospirillum magnetotacticum Strain MS-1.</title>
        <authorList>
            <person name="Marinov G.K."/>
            <person name="Smalley M.D."/>
            <person name="DeSalvo G."/>
        </authorList>
    </citation>
    <scope>NUCLEOTIDE SEQUENCE [LARGE SCALE GENOMIC DNA]</scope>
    <source>
        <strain evidence="2 3">MS-1</strain>
    </source>
</reference>
<gene>
    <name evidence="2" type="ORF">CCC_03162</name>
</gene>
<dbReference type="InterPro" id="IPR003593">
    <property type="entry name" value="AAA+_ATPase"/>
</dbReference>
<evidence type="ECO:0000313" key="2">
    <source>
        <dbReference type="EMBL" id="KIM00560.1"/>
    </source>
</evidence>
<protein>
    <submittedName>
        <fullName evidence="2">TniB NTP-binding protein</fullName>
    </submittedName>
</protein>
<dbReference type="InterPro" id="IPR008868">
    <property type="entry name" value="TniB"/>
</dbReference>
<dbReference type="AlphaFoldDB" id="A0A0C2YLA7"/>
<sequence length="299" mass="33288">MQMSGIAAEPSCLLATGLSGSGKSTIAKALVHGHPAIETEFRRTMPVLMIDVPAAATAKGLATSLLAAMKDNNYARGSVASQTERIYRLIRECEVRLLILDEFQHLIDEDKRKIIQTSADWLKSLINMTKVPVLLLGIHKSQRILDYNEQLRRRFSRIIELHPYDWGIEAHRKDFRGVIKAIASRLPFDQAPDLWNHSAAFALYQASSGLIGHAIHVIRKASEAAILADETVLSPTRLAEAYDQVIVNLLPRGYAAPRNNPFLDEKVLERTPLQPGALSLINDSVDTKHLRPHDVLTTR</sequence>
<keyword evidence="3" id="KW-1185">Reference proteome</keyword>
<dbReference type="Pfam" id="PF05621">
    <property type="entry name" value="TniB"/>
    <property type="match status" value="1"/>
</dbReference>
<feature type="domain" description="AAA+ ATPase" evidence="1">
    <location>
        <begin position="9"/>
        <end position="165"/>
    </location>
</feature>
<comment type="caution">
    <text evidence="2">The sequence shown here is derived from an EMBL/GenBank/DDBJ whole genome shotgun (WGS) entry which is preliminary data.</text>
</comment>
<proteinExistence type="predicted"/>
<name>A0A0C2YLA7_PARME</name>